<evidence type="ECO:0000313" key="14">
    <source>
        <dbReference type="EMBL" id="API60943.1"/>
    </source>
</evidence>
<dbReference type="STRING" id="1921510.BSL82_04540"/>
<dbReference type="SUPFAM" id="SSF63380">
    <property type="entry name" value="Riboflavin synthase domain-like"/>
    <property type="match status" value="1"/>
</dbReference>
<dbReference type="GO" id="GO:0005829">
    <property type="term" value="C:cytosol"/>
    <property type="evidence" value="ECO:0007669"/>
    <property type="project" value="TreeGrafter"/>
</dbReference>
<keyword evidence="10" id="KW-0198">Cysteine biosynthesis</keyword>
<keyword evidence="4" id="KW-0285">Flavoprotein</keyword>
<evidence type="ECO:0000256" key="2">
    <source>
        <dbReference type="ARBA" id="ARBA00001974"/>
    </source>
</evidence>
<evidence type="ECO:0000256" key="8">
    <source>
        <dbReference type="ARBA" id="ARBA00022982"/>
    </source>
</evidence>
<evidence type="ECO:0000259" key="12">
    <source>
        <dbReference type="PROSITE" id="PS50902"/>
    </source>
</evidence>
<dbReference type="PRINTS" id="PR00369">
    <property type="entry name" value="FLAVODOXIN"/>
</dbReference>
<dbReference type="KEGG" id="sphj:BSL82_04540"/>
<keyword evidence="7" id="KW-0521">NADP</keyword>
<dbReference type="PRINTS" id="PR00371">
    <property type="entry name" value="FPNCR"/>
</dbReference>
<dbReference type="InterPro" id="IPR017927">
    <property type="entry name" value="FAD-bd_FR_type"/>
</dbReference>
<dbReference type="AlphaFoldDB" id="A0A1L3ZZ85"/>
<dbReference type="InterPro" id="IPR001433">
    <property type="entry name" value="OxRdtase_FAD/NAD-bd"/>
</dbReference>
<dbReference type="Pfam" id="PF00258">
    <property type="entry name" value="Flavodoxin_1"/>
    <property type="match status" value="1"/>
</dbReference>
<dbReference type="Gene3D" id="1.20.990.10">
    <property type="entry name" value="NADPH-cytochrome p450 Reductase, Chain A, domain 3"/>
    <property type="match status" value="1"/>
</dbReference>
<comment type="cofactor">
    <cofactor evidence="2">
        <name>FAD</name>
        <dbReference type="ChEBI" id="CHEBI:57692"/>
    </cofactor>
</comment>
<dbReference type="Proteomes" id="UP000182063">
    <property type="component" value="Chromosome"/>
</dbReference>
<feature type="domain" description="FAD-binding FR-type" evidence="13">
    <location>
        <begin position="207"/>
        <end position="423"/>
    </location>
</feature>
<dbReference type="GO" id="GO:0050660">
    <property type="term" value="F:flavin adenine dinucleotide binding"/>
    <property type="evidence" value="ECO:0007669"/>
    <property type="project" value="TreeGrafter"/>
</dbReference>
<dbReference type="SUPFAM" id="SSF52343">
    <property type="entry name" value="Ferredoxin reductase-like, C-terminal NADP-linked domain"/>
    <property type="match status" value="1"/>
</dbReference>
<evidence type="ECO:0000256" key="11">
    <source>
        <dbReference type="ARBA" id="ARBA00052219"/>
    </source>
</evidence>
<dbReference type="SUPFAM" id="SSF52218">
    <property type="entry name" value="Flavoproteins"/>
    <property type="match status" value="1"/>
</dbReference>
<dbReference type="GO" id="GO:0004783">
    <property type="term" value="F:sulfite reductase (NADPH) activity"/>
    <property type="evidence" value="ECO:0007669"/>
    <property type="project" value="UniProtKB-EC"/>
</dbReference>
<keyword evidence="10" id="KW-0028">Amino-acid biosynthesis</keyword>
<dbReference type="InterPro" id="IPR003097">
    <property type="entry name" value="CysJ-like_FAD-binding"/>
</dbReference>
<evidence type="ECO:0000256" key="3">
    <source>
        <dbReference type="ARBA" id="ARBA00012604"/>
    </source>
</evidence>
<keyword evidence="6" id="KW-0274">FAD</keyword>
<evidence type="ECO:0000256" key="1">
    <source>
        <dbReference type="ARBA" id="ARBA00001917"/>
    </source>
</evidence>
<gene>
    <name evidence="14" type="ORF">BSL82_04540</name>
</gene>
<dbReference type="Pfam" id="PF00175">
    <property type="entry name" value="NAD_binding_1"/>
    <property type="match status" value="1"/>
</dbReference>
<keyword evidence="5" id="KW-0288">FMN</keyword>
<keyword evidence="8" id="KW-0813">Transport</keyword>
<dbReference type="PROSITE" id="PS50902">
    <property type="entry name" value="FLAVODOXIN_LIKE"/>
    <property type="match status" value="1"/>
</dbReference>
<proteinExistence type="predicted"/>
<dbReference type="InterPro" id="IPR029039">
    <property type="entry name" value="Flavoprotein-like_sf"/>
</dbReference>
<dbReference type="PROSITE" id="PS51384">
    <property type="entry name" value="FAD_FR"/>
    <property type="match status" value="1"/>
</dbReference>
<dbReference type="PANTHER" id="PTHR19384">
    <property type="entry name" value="NITRIC OXIDE SYNTHASE-RELATED"/>
    <property type="match status" value="1"/>
</dbReference>
<keyword evidence="15" id="KW-1185">Reference proteome</keyword>
<dbReference type="InterPro" id="IPR017938">
    <property type="entry name" value="Riboflavin_synthase-like_b-brl"/>
</dbReference>
<comment type="cofactor">
    <cofactor evidence="1">
        <name>FMN</name>
        <dbReference type="ChEBI" id="CHEBI:58210"/>
    </cofactor>
</comment>
<keyword evidence="8" id="KW-0249">Electron transport</keyword>
<protein>
    <recommendedName>
        <fullName evidence="3">assimilatory sulfite reductase (NADPH)</fullName>
        <ecNumber evidence="3">1.8.1.2</ecNumber>
    </recommendedName>
</protein>
<name>A0A1L3ZZ85_9SPHN</name>
<dbReference type="GO" id="GO:0019344">
    <property type="term" value="P:cysteine biosynthetic process"/>
    <property type="evidence" value="ECO:0007669"/>
    <property type="project" value="UniProtKB-KW"/>
</dbReference>
<evidence type="ECO:0000256" key="7">
    <source>
        <dbReference type="ARBA" id="ARBA00022857"/>
    </source>
</evidence>
<dbReference type="FunFam" id="3.40.50.80:FF:000001">
    <property type="entry name" value="NADPH--cytochrome P450 reductase 1"/>
    <property type="match status" value="1"/>
</dbReference>
<evidence type="ECO:0000313" key="15">
    <source>
        <dbReference type="Proteomes" id="UP000182063"/>
    </source>
</evidence>
<dbReference type="InterPro" id="IPR023173">
    <property type="entry name" value="NADPH_Cyt_P450_Rdtase_alpha"/>
</dbReference>
<evidence type="ECO:0000256" key="10">
    <source>
        <dbReference type="ARBA" id="ARBA00023192"/>
    </source>
</evidence>
<dbReference type="GO" id="GO:0010181">
    <property type="term" value="F:FMN binding"/>
    <property type="evidence" value="ECO:0007669"/>
    <property type="project" value="InterPro"/>
</dbReference>
<evidence type="ECO:0000259" key="13">
    <source>
        <dbReference type="PROSITE" id="PS51384"/>
    </source>
</evidence>
<dbReference type="EMBL" id="CP018221">
    <property type="protein sequence ID" value="API60943.1"/>
    <property type="molecule type" value="Genomic_DNA"/>
</dbReference>
<feature type="domain" description="Flavodoxin-like" evidence="12">
    <location>
        <begin position="41"/>
        <end position="179"/>
    </location>
</feature>
<dbReference type="Gene3D" id="3.40.50.360">
    <property type="match status" value="1"/>
</dbReference>
<dbReference type="Gene3D" id="2.40.30.10">
    <property type="entry name" value="Translation factors"/>
    <property type="match status" value="1"/>
</dbReference>
<accession>A0A1L3ZZ85</accession>
<organism evidence="14 15">
    <name type="scientific">Tardibacter chloracetimidivorans</name>
    <dbReference type="NCBI Taxonomy" id="1921510"/>
    <lineage>
        <taxon>Bacteria</taxon>
        <taxon>Pseudomonadati</taxon>
        <taxon>Pseudomonadota</taxon>
        <taxon>Alphaproteobacteria</taxon>
        <taxon>Sphingomonadales</taxon>
        <taxon>Sphingomonadaceae</taxon>
        <taxon>Tardibacter</taxon>
    </lineage>
</organism>
<evidence type="ECO:0000256" key="9">
    <source>
        <dbReference type="ARBA" id="ARBA00023002"/>
    </source>
</evidence>
<dbReference type="InterPro" id="IPR001709">
    <property type="entry name" value="Flavoprot_Pyr_Nucl_cyt_Rdtase"/>
</dbReference>
<evidence type="ECO:0000256" key="4">
    <source>
        <dbReference type="ARBA" id="ARBA00022630"/>
    </source>
</evidence>
<keyword evidence="9" id="KW-0560">Oxidoreductase</keyword>
<dbReference type="InterPro" id="IPR001094">
    <property type="entry name" value="Flavdoxin-like"/>
</dbReference>
<dbReference type="Gene3D" id="3.40.50.80">
    <property type="entry name" value="Nucleotide-binding domain of ferredoxin-NADP reductase (FNR) module"/>
    <property type="match status" value="1"/>
</dbReference>
<dbReference type="EC" id="1.8.1.2" evidence="3"/>
<sequence length="573" mass="62983">MVEALQRVVGVAEAKFISEHFAALAGSGHQGAQPEIRLMPLTVLFATETGNSEFVAKAVAKEAETRSLLPTIYDLADYDVAKLADEALILAIVSTTGEGDAPYAASSFFEDLVQADELDLSEVRFSVLALGDSTYADFCETGKVLDRELERLGATRLSPRVDCDLDFEDSARAWSTAVLNTIAEQAASNAAAAPSTSSVEAVGLGRHQVFQSEILDSFLLTKASSTKETRHLSLRLPADAPTYAPGDAVGVVVRNDPVVVENLLSALGLSATSQVSIKGNVIDLQTAIERHFEVTAATPRFLDHWAGLSGSEQLRELSEDDRKSDRFEFLHNHHIADIVRQYPASAVDPQEFVASLRPLQPRLYSIASSLKRHPGEIHITLGQVRYTLHGTERMGVASALLSKLEAGATLDAFIQANEHFRLPKTDVPIIMIGAGTGVAPYRGFLQELEAEGRRIPSWLFFGERHSATDFLYEHDWQRFSESGLLTRLDAAFSRDGASKYYVHHRMLERAEEFFRWLQDGAHIFVCGDAATLGPSVHAAILEIVRQAGDMSMDQAEEYLRGLLDDHRYHRDVY</sequence>
<dbReference type="InterPro" id="IPR008254">
    <property type="entry name" value="Flavodoxin/NO_synth"/>
</dbReference>
<evidence type="ECO:0000256" key="6">
    <source>
        <dbReference type="ARBA" id="ARBA00022827"/>
    </source>
</evidence>
<evidence type="ECO:0000256" key="5">
    <source>
        <dbReference type="ARBA" id="ARBA00022643"/>
    </source>
</evidence>
<dbReference type="PANTHER" id="PTHR19384:SF128">
    <property type="entry name" value="NADPH OXIDOREDUCTASE A"/>
    <property type="match status" value="1"/>
</dbReference>
<dbReference type="Pfam" id="PF00667">
    <property type="entry name" value="FAD_binding_1"/>
    <property type="match status" value="1"/>
</dbReference>
<comment type="catalytic activity">
    <reaction evidence="11">
        <text>hydrogen sulfide + 3 NADP(+) + 3 H2O = sulfite + 3 NADPH + 4 H(+)</text>
        <dbReference type="Rhea" id="RHEA:13801"/>
        <dbReference type="ChEBI" id="CHEBI:15377"/>
        <dbReference type="ChEBI" id="CHEBI:15378"/>
        <dbReference type="ChEBI" id="CHEBI:17359"/>
        <dbReference type="ChEBI" id="CHEBI:29919"/>
        <dbReference type="ChEBI" id="CHEBI:57783"/>
        <dbReference type="ChEBI" id="CHEBI:58349"/>
        <dbReference type="EC" id="1.8.1.2"/>
    </reaction>
</comment>
<dbReference type="InterPro" id="IPR039261">
    <property type="entry name" value="FNR_nucleotide-bd"/>
</dbReference>
<reference evidence="15" key="1">
    <citation type="submission" date="2016-11" db="EMBL/GenBank/DDBJ databases">
        <title>Complete Genome Sequence of alachlor-degrading Sphingomonas sp. strain JJ-A5.</title>
        <authorList>
            <person name="Lee H."/>
            <person name="Ka J.-O."/>
        </authorList>
    </citation>
    <scope>NUCLEOTIDE SEQUENCE [LARGE SCALE GENOMIC DNA]</scope>
    <source>
        <strain evidence="15">JJ-A5</strain>
    </source>
</reference>